<comment type="caution">
    <text evidence="1">The sequence shown here is derived from an EMBL/GenBank/DDBJ whole genome shotgun (WGS) entry which is preliminary data.</text>
</comment>
<reference evidence="1" key="1">
    <citation type="journal article" date="2019" name="PLoS Negl. Trop. Dis.">
        <title>Revisiting the worldwide diversity of Leptospira species in the environment.</title>
        <authorList>
            <person name="Vincent A.T."/>
            <person name="Schiettekatte O."/>
            <person name="Bourhy P."/>
            <person name="Veyrier F.J."/>
            <person name="Picardeau M."/>
        </authorList>
    </citation>
    <scope>NUCLEOTIDE SEQUENCE [LARGE SCALE GENOMIC DNA]</scope>
    <source>
        <strain evidence="1">201300427</strain>
    </source>
</reference>
<dbReference type="EMBL" id="RQHW01000042">
    <property type="protein sequence ID" value="TGN18903.1"/>
    <property type="molecule type" value="Genomic_DNA"/>
</dbReference>
<dbReference type="OrthoDB" id="5470322at2"/>
<protein>
    <submittedName>
        <fullName evidence="1">Uncharacterized protein</fullName>
    </submittedName>
</protein>
<proteinExistence type="predicted"/>
<sequence>MSLCHPDKEGSPPKVSCGACCGLFNLKLDSSGYKRLLKERTDEFRSTVNLSVRHTFPAFRQHREAVEQGFSKNDDMTYNCPFLGYVDEKEARIGCMIHPIFTGDPKSQNFSFYGTSICQAYDCKNKEHELVDLWEKIFLDVTEDSVQFSHLASDHILCFVLERFLVLKGWSVSEGLASFEGLFASIFRIRLGLVGKVFPTSFEIRYESFPDLESVYSFLREYLGEGISDLWEEIKNTPERV</sequence>
<gene>
    <name evidence="1" type="ORF">EHS15_10815</name>
</gene>
<dbReference type="RefSeq" id="WP_135760587.1">
    <property type="nucleotide sequence ID" value="NZ_RQHW01000042.1"/>
</dbReference>
<evidence type="ECO:0000313" key="2">
    <source>
        <dbReference type="Proteomes" id="UP000298058"/>
    </source>
</evidence>
<dbReference type="AlphaFoldDB" id="A0A4R9LX70"/>
<accession>A0A4R9LX70</accession>
<dbReference type="Proteomes" id="UP000298058">
    <property type="component" value="Unassembled WGS sequence"/>
</dbReference>
<evidence type="ECO:0000313" key="1">
    <source>
        <dbReference type="EMBL" id="TGN18903.1"/>
    </source>
</evidence>
<keyword evidence="2" id="KW-1185">Reference proteome</keyword>
<organism evidence="1 2">
    <name type="scientific">Leptospira idonii</name>
    <dbReference type="NCBI Taxonomy" id="1193500"/>
    <lineage>
        <taxon>Bacteria</taxon>
        <taxon>Pseudomonadati</taxon>
        <taxon>Spirochaetota</taxon>
        <taxon>Spirochaetia</taxon>
        <taxon>Leptospirales</taxon>
        <taxon>Leptospiraceae</taxon>
        <taxon>Leptospira</taxon>
    </lineage>
</organism>
<name>A0A4R9LX70_9LEPT</name>